<evidence type="ECO:0000313" key="3">
    <source>
        <dbReference type="Proteomes" id="UP000580250"/>
    </source>
</evidence>
<dbReference type="Proteomes" id="UP000580250">
    <property type="component" value="Unassembled WGS sequence"/>
</dbReference>
<feature type="chain" id="PRO_5028301903" evidence="1">
    <location>
        <begin position="27"/>
        <end position="49"/>
    </location>
</feature>
<protein>
    <submittedName>
        <fullName evidence="2">Uncharacterized protein</fullName>
    </submittedName>
</protein>
<evidence type="ECO:0000256" key="1">
    <source>
        <dbReference type="SAM" id="SignalP"/>
    </source>
</evidence>
<reference evidence="2 3" key="1">
    <citation type="submission" date="2020-08" db="EMBL/GenBank/DDBJ databases">
        <authorList>
            <person name="Koutsovoulos G."/>
            <person name="Danchin GJ E."/>
        </authorList>
    </citation>
    <scope>NUCLEOTIDE SEQUENCE [LARGE SCALE GENOMIC DNA]</scope>
</reference>
<evidence type="ECO:0000313" key="2">
    <source>
        <dbReference type="EMBL" id="CAD2206980.1"/>
    </source>
</evidence>
<sequence length="49" mass="5433">MSTMSITNLGVNLLSTLTLFNWKSIALISCPDCGESRTWYKYGIVSYGP</sequence>
<organism evidence="2 3">
    <name type="scientific">Meloidogyne enterolobii</name>
    <name type="common">Root-knot nematode worm</name>
    <name type="synonym">Meloidogyne mayaguensis</name>
    <dbReference type="NCBI Taxonomy" id="390850"/>
    <lineage>
        <taxon>Eukaryota</taxon>
        <taxon>Metazoa</taxon>
        <taxon>Ecdysozoa</taxon>
        <taxon>Nematoda</taxon>
        <taxon>Chromadorea</taxon>
        <taxon>Rhabditida</taxon>
        <taxon>Tylenchina</taxon>
        <taxon>Tylenchomorpha</taxon>
        <taxon>Tylenchoidea</taxon>
        <taxon>Meloidogynidae</taxon>
        <taxon>Meloidogyninae</taxon>
        <taxon>Meloidogyne</taxon>
    </lineage>
</organism>
<feature type="signal peptide" evidence="1">
    <location>
        <begin position="1"/>
        <end position="26"/>
    </location>
</feature>
<dbReference type="AlphaFoldDB" id="A0A6V7Y5P6"/>
<dbReference type="EMBL" id="CAJEWN010003236">
    <property type="protein sequence ID" value="CAD2206980.1"/>
    <property type="molecule type" value="Genomic_DNA"/>
</dbReference>
<keyword evidence="1" id="KW-0732">Signal</keyword>
<name>A0A6V7Y5P6_MELEN</name>
<proteinExistence type="predicted"/>
<accession>A0A6V7Y5P6</accession>
<comment type="caution">
    <text evidence="2">The sequence shown here is derived from an EMBL/GenBank/DDBJ whole genome shotgun (WGS) entry which is preliminary data.</text>
</comment>
<gene>
    <name evidence="2" type="ORF">MENT_LOCUS60883</name>
</gene>